<dbReference type="CDD" id="cd09008">
    <property type="entry name" value="MTAN"/>
    <property type="match status" value="1"/>
</dbReference>
<evidence type="ECO:0000313" key="2">
    <source>
        <dbReference type="EMBL" id="RHL44087.1"/>
    </source>
</evidence>
<dbReference type="GO" id="GO:0019284">
    <property type="term" value="P:L-methionine salvage from S-adenosylmethionine"/>
    <property type="evidence" value="ECO:0007669"/>
    <property type="project" value="TreeGrafter"/>
</dbReference>
<sequence length="409" mass="47028">MINILIVDDNPEKQKKIKNAITSVLSEDDYINVESSVDVISAKRIMNVKDINIMILDLYLPIRFEDGAVRDGGKRLIEELSSSRRYKYPNYVISLSQHPEQTQEFKEFTDEIHKYINYDTSNDEWMIELKKYLLRAVRTLKNDINHRTYMYDVAVICALPEELEYVKKSLENIHELEMEFDDFMYFSGYYNVEGNIIKVVTTCSTQMGMAASATMTTKIIHSFCPRYVVMTGIAAGVKGKTNMGDAVVAEYSWDYGAGKDILDESGNNKHKNTIQQIHIDASIANKVRRLQLDNDFKKEVKQSFDKRVPENDFEVIMGPIASGASVIANPEKVQDIIDNQIRDLVAIEMEVYGVYYAAKWAISPKPKFIAIKSICDYADTNKNDDFHDYASYTSVKVFEKLAKEYFEYE</sequence>
<dbReference type="InterPro" id="IPR011006">
    <property type="entry name" value="CheY-like_superfamily"/>
</dbReference>
<protein>
    <submittedName>
        <fullName evidence="2">Response regulator</fullName>
    </submittedName>
</protein>
<dbReference type="Proteomes" id="UP000283314">
    <property type="component" value="Unassembled WGS sequence"/>
</dbReference>
<evidence type="ECO:0000313" key="3">
    <source>
        <dbReference type="Proteomes" id="UP000283314"/>
    </source>
</evidence>
<dbReference type="AlphaFoldDB" id="A0A415L6M6"/>
<reference evidence="2 3" key="1">
    <citation type="submission" date="2018-08" db="EMBL/GenBank/DDBJ databases">
        <title>A genome reference for cultivated species of the human gut microbiota.</title>
        <authorList>
            <person name="Zou Y."/>
            <person name="Xue W."/>
            <person name="Luo G."/>
        </authorList>
    </citation>
    <scope>NUCLEOTIDE SEQUENCE [LARGE SCALE GENOMIC DNA]</scope>
    <source>
        <strain evidence="2 3">AF37-4</strain>
    </source>
</reference>
<proteinExistence type="predicted"/>
<dbReference type="Gene3D" id="3.40.50.2300">
    <property type="match status" value="1"/>
</dbReference>
<accession>A0A415L6M6</accession>
<dbReference type="PANTHER" id="PTHR46832:SF1">
    <property type="entry name" value="5'-METHYLTHIOADENOSINE_S-ADENOSYLHOMOCYSTEINE NUCLEOSIDASE"/>
    <property type="match status" value="1"/>
</dbReference>
<dbReference type="GO" id="GO:0008930">
    <property type="term" value="F:methylthioadenosine nucleosidase activity"/>
    <property type="evidence" value="ECO:0007669"/>
    <property type="project" value="TreeGrafter"/>
</dbReference>
<dbReference type="SUPFAM" id="SSF53167">
    <property type="entry name" value="Purine and uridine phosphorylases"/>
    <property type="match status" value="1"/>
</dbReference>
<dbReference type="Pfam" id="PF01048">
    <property type="entry name" value="PNP_UDP_1"/>
    <property type="match status" value="1"/>
</dbReference>
<dbReference type="InterPro" id="IPR000845">
    <property type="entry name" value="Nucleoside_phosphorylase_d"/>
</dbReference>
<dbReference type="GO" id="GO:0009116">
    <property type="term" value="P:nucleoside metabolic process"/>
    <property type="evidence" value="ECO:0007669"/>
    <property type="project" value="InterPro"/>
</dbReference>
<dbReference type="EMBL" id="QROT01000007">
    <property type="protein sequence ID" value="RHL44087.1"/>
    <property type="molecule type" value="Genomic_DNA"/>
</dbReference>
<evidence type="ECO:0000259" key="1">
    <source>
        <dbReference type="Pfam" id="PF01048"/>
    </source>
</evidence>
<dbReference type="InterPro" id="IPR035994">
    <property type="entry name" value="Nucleoside_phosphorylase_sf"/>
</dbReference>
<comment type="caution">
    <text evidence="2">The sequence shown here is derived from an EMBL/GenBank/DDBJ whole genome shotgun (WGS) entry which is preliminary data.</text>
</comment>
<dbReference type="RefSeq" id="WP_118380036.1">
    <property type="nucleotide sequence ID" value="NZ_CABJDQ010000007.1"/>
</dbReference>
<name>A0A415L6M6_9FIRM</name>
<dbReference type="PANTHER" id="PTHR46832">
    <property type="entry name" value="5'-METHYLTHIOADENOSINE/S-ADENOSYLHOMOCYSTEINE NUCLEOSIDASE"/>
    <property type="match status" value="1"/>
</dbReference>
<dbReference type="GO" id="GO:0005829">
    <property type="term" value="C:cytosol"/>
    <property type="evidence" value="ECO:0007669"/>
    <property type="project" value="TreeGrafter"/>
</dbReference>
<gene>
    <name evidence="2" type="ORF">DW018_09895</name>
</gene>
<dbReference type="SUPFAM" id="SSF52172">
    <property type="entry name" value="CheY-like"/>
    <property type="match status" value="1"/>
</dbReference>
<dbReference type="GeneID" id="66467558"/>
<feature type="domain" description="Nucleoside phosphorylase" evidence="1">
    <location>
        <begin position="153"/>
        <end position="405"/>
    </location>
</feature>
<organism evidence="2 3">
    <name type="scientific">Eubacterium ventriosum</name>
    <dbReference type="NCBI Taxonomy" id="39496"/>
    <lineage>
        <taxon>Bacteria</taxon>
        <taxon>Bacillati</taxon>
        <taxon>Bacillota</taxon>
        <taxon>Clostridia</taxon>
        <taxon>Eubacteriales</taxon>
        <taxon>Eubacteriaceae</taxon>
        <taxon>Eubacterium</taxon>
    </lineage>
</organism>
<dbReference type="Gene3D" id="3.40.50.1580">
    <property type="entry name" value="Nucleoside phosphorylase domain"/>
    <property type="match status" value="1"/>
</dbReference>
<dbReference type="GO" id="GO:0008782">
    <property type="term" value="F:adenosylhomocysteine nucleosidase activity"/>
    <property type="evidence" value="ECO:0007669"/>
    <property type="project" value="TreeGrafter"/>
</dbReference>